<dbReference type="InterPro" id="IPR036388">
    <property type="entry name" value="WH-like_DNA-bd_sf"/>
</dbReference>
<dbReference type="STRING" id="343013.SAMN04489707_102746"/>
<dbReference type="AlphaFoldDB" id="A0A1I7JKM7"/>
<evidence type="ECO:0000313" key="2">
    <source>
        <dbReference type="Proteomes" id="UP000183656"/>
    </source>
</evidence>
<organism evidence="1 2">
    <name type="scientific">Paenacidovorax caeni</name>
    <dbReference type="NCBI Taxonomy" id="343013"/>
    <lineage>
        <taxon>Bacteria</taxon>
        <taxon>Pseudomonadati</taxon>
        <taxon>Pseudomonadota</taxon>
        <taxon>Betaproteobacteria</taxon>
        <taxon>Burkholderiales</taxon>
        <taxon>Comamonadaceae</taxon>
        <taxon>Paenacidovorax</taxon>
    </lineage>
</organism>
<accession>A0A1I7JKM7</accession>
<dbReference type="EMBL" id="FPBX01000027">
    <property type="protein sequence ID" value="SFU85703.1"/>
    <property type="molecule type" value="Genomic_DNA"/>
</dbReference>
<dbReference type="SUPFAM" id="SSF46785">
    <property type="entry name" value="Winged helix' DNA-binding domain"/>
    <property type="match status" value="1"/>
</dbReference>
<protein>
    <recommendedName>
        <fullName evidence="3">IclR helix-turn-helix domain-containing protein</fullName>
    </recommendedName>
</protein>
<dbReference type="OrthoDB" id="8593745at2"/>
<evidence type="ECO:0008006" key="3">
    <source>
        <dbReference type="Google" id="ProtNLM"/>
    </source>
</evidence>
<keyword evidence="2" id="KW-1185">Reference proteome</keyword>
<sequence>MTKRATDYTNAAQQRILQLQLALFCDVVNGYPPSKLAELLRVSPSAITRDLDNLRIAGLAERDDATGHWRLTPRLPQQAIKVLNSIDAAQRRVDEARNRFTRNPD</sequence>
<dbReference type="Gene3D" id="1.10.10.10">
    <property type="entry name" value="Winged helix-like DNA-binding domain superfamily/Winged helix DNA-binding domain"/>
    <property type="match status" value="1"/>
</dbReference>
<dbReference type="InterPro" id="IPR036390">
    <property type="entry name" value="WH_DNA-bd_sf"/>
</dbReference>
<name>A0A1I7JKM7_9BURK</name>
<proteinExistence type="predicted"/>
<gene>
    <name evidence="1" type="ORF">SAMN04489707_102746</name>
</gene>
<reference evidence="1 2" key="1">
    <citation type="submission" date="2016-10" db="EMBL/GenBank/DDBJ databases">
        <authorList>
            <person name="de Groot N.N."/>
        </authorList>
    </citation>
    <scope>NUCLEOTIDE SEQUENCE [LARGE SCALE GENOMIC DNA]</scope>
    <source>
        <strain evidence="1 2">R-24608</strain>
    </source>
</reference>
<dbReference type="Proteomes" id="UP000183656">
    <property type="component" value="Unassembled WGS sequence"/>
</dbReference>
<evidence type="ECO:0000313" key="1">
    <source>
        <dbReference type="EMBL" id="SFU85703.1"/>
    </source>
</evidence>
<dbReference type="RefSeq" id="WP_054256673.1">
    <property type="nucleotide sequence ID" value="NZ_CYIG01000022.1"/>
</dbReference>